<dbReference type="Proteomes" id="UP000228621">
    <property type="component" value="Unassembled WGS sequence"/>
</dbReference>
<evidence type="ECO:0000313" key="2">
    <source>
        <dbReference type="Proteomes" id="UP000228621"/>
    </source>
</evidence>
<proteinExistence type="predicted"/>
<keyword evidence="2" id="KW-1185">Reference proteome</keyword>
<evidence type="ECO:0000313" key="1">
    <source>
        <dbReference type="EMBL" id="PCK29498.1"/>
    </source>
</evidence>
<accession>A0A2A5JJ58</accession>
<protein>
    <submittedName>
        <fullName evidence="1">Phage scaffold protein</fullName>
    </submittedName>
</protein>
<dbReference type="RefSeq" id="WP_099644162.1">
    <property type="nucleotide sequence ID" value="NZ_NKHF01000208.1"/>
</dbReference>
<name>A0A2A5JJ58_PSEO7</name>
<gene>
    <name evidence="1" type="ORF">CEX98_22485</name>
</gene>
<dbReference type="OrthoDB" id="2043985at2"/>
<dbReference type="InterPro" id="IPR012106">
    <property type="entry name" value="Phage_Mu_Gp1"/>
</dbReference>
<organism evidence="1 2">
    <name type="scientific">Pseudoalteromonas piscicida</name>
    <dbReference type="NCBI Taxonomy" id="43662"/>
    <lineage>
        <taxon>Bacteria</taxon>
        <taxon>Pseudomonadati</taxon>
        <taxon>Pseudomonadota</taxon>
        <taxon>Gammaproteobacteria</taxon>
        <taxon>Alteromonadales</taxon>
        <taxon>Pseudoalteromonadaceae</taxon>
        <taxon>Pseudoalteromonas</taxon>
    </lineage>
</organism>
<dbReference type="AlphaFoldDB" id="A0A2A5JJ58"/>
<dbReference type="EMBL" id="NKHF01000208">
    <property type="protein sequence ID" value="PCK29498.1"/>
    <property type="molecule type" value="Genomic_DNA"/>
</dbReference>
<reference evidence="2" key="1">
    <citation type="journal article" date="2019" name="Genome Announc.">
        <title>Draft Genome Sequence of Pseudoalteromonas piscicida Strain 36Y ROTHPW, an Hypersaline Seawater Isolate from the South Coast of Sonora, Mexico.</title>
        <authorList>
            <person name="Sanchez-Diaz R."/>
            <person name="Molina-Garza Z.J."/>
            <person name="Cruz-Suarez L.E."/>
            <person name="Selvin J."/>
            <person name="Kiran G.S."/>
            <person name="Ibarra-Gamez J.C."/>
            <person name="Gomez-Gil B."/>
            <person name="Galaviz-Silva L."/>
        </authorList>
    </citation>
    <scope>NUCLEOTIDE SEQUENCE [LARGE SCALE GENOMIC DNA]</scope>
    <source>
        <strain evidence="2">36Y_RITHPW</strain>
    </source>
</reference>
<sequence>MPNTTTQNIGLAICNLATLPNEQGVSERVLIIPDGEFQSADGRPFDVPSRKWLMDATAFDSLLLAATTRTKDFLFDYDHQTLHKEKNGQPAPASGWFKPDALEYVPGEGVYARSVEWTKNAYAALTAKEYRYVSPVFLYDKQTGRPLVLLHVALTNDPALTGLDEVAVLNSQYLLNNTGTNPMNEAQQLLAALGITVDGDVTSEHISKGKAAITELKSKADGAEGKDKQIAALNTQIQQATSNTTVDLTKFVPVDVHNALRGELAALNSQHQGVTIETAIDKAKADGRVIAAEIDYLKQLGEQNGLAALNAVLDSRQPIAALNAQQSKPTPTPSQDKTGVAALSAEDKYAADQLGISHKDYAALKEEDQ</sequence>
<dbReference type="Pfam" id="PF10123">
    <property type="entry name" value="Mu-like_Pro"/>
    <property type="match status" value="1"/>
</dbReference>
<comment type="caution">
    <text evidence="1">The sequence shown here is derived from an EMBL/GenBank/DDBJ whole genome shotgun (WGS) entry which is preliminary data.</text>
</comment>
<dbReference type="PIRSF" id="PIRSF016624">
    <property type="entry name" value="Mu_prophg_I"/>
    <property type="match status" value="1"/>
</dbReference>